<keyword evidence="2" id="KW-0378">Hydrolase</keyword>
<feature type="compositionally biased region" description="Basic and acidic residues" evidence="1">
    <location>
        <begin position="33"/>
        <end position="42"/>
    </location>
</feature>
<accession>A0A6J4MV36</accession>
<organism evidence="2">
    <name type="scientific">uncultured Gemmatimonadota bacterium</name>
    <dbReference type="NCBI Taxonomy" id="203437"/>
    <lineage>
        <taxon>Bacteria</taxon>
        <taxon>Pseudomonadati</taxon>
        <taxon>Gemmatimonadota</taxon>
        <taxon>environmental samples</taxon>
    </lineage>
</organism>
<evidence type="ECO:0000313" key="2">
    <source>
        <dbReference type="EMBL" id="CAA9369666.1"/>
    </source>
</evidence>
<dbReference type="GO" id="GO:0003934">
    <property type="term" value="F:GTP cyclohydrolase I activity"/>
    <property type="evidence" value="ECO:0007669"/>
    <property type="project" value="UniProtKB-EC"/>
</dbReference>
<sequence>GGRNGGGGPHRGRVRGPGEEHARGPGRGCRARGPAEDPRAGGKEPALADAGIRPVGARRGGRRHLRRRPSQHGHRQGHRDVFDVRAPHAAFLRQGARGLHPQRQDRGVEQAAARGGGVRPPAAGAGAADGADCARADGRAGAAGGGRGDRGRAPVHDDARRGEAELAHHHQRHEGRVPERPGRARGVPAAGEGQGL</sequence>
<feature type="region of interest" description="Disordered" evidence="1">
    <location>
        <begin position="1"/>
        <end position="196"/>
    </location>
</feature>
<feature type="compositionally biased region" description="Basic residues" evidence="1">
    <location>
        <begin position="59"/>
        <end position="77"/>
    </location>
</feature>
<feature type="non-terminal residue" evidence="2">
    <location>
        <position position="196"/>
    </location>
</feature>
<feature type="non-terminal residue" evidence="2">
    <location>
        <position position="1"/>
    </location>
</feature>
<protein>
    <submittedName>
        <fullName evidence="2">GTP cyclohydrolase I type 1</fullName>
        <ecNumber evidence="2">3.5.4.16</ecNumber>
    </submittedName>
</protein>
<evidence type="ECO:0000256" key="1">
    <source>
        <dbReference type="SAM" id="MobiDB-lite"/>
    </source>
</evidence>
<dbReference type="AlphaFoldDB" id="A0A6J4MV36"/>
<dbReference type="EMBL" id="CADCTV010000939">
    <property type="protein sequence ID" value="CAA9369666.1"/>
    <property type="molecule type" value="Genomic_DNA"/>
</dbReference>
<feature type="compositionally biased region" description="Basic and acidic residues" evidence="1">
    <location>
        <begin position="147"/>
        <end position="182"/>
    </location>
</feature>
<gene>
    <name evidence="2" type="ORF">AVDCRST_MAG89-4477</name>
</gene>
<feature type="compositionally biased region" description="Low complexity" evidence="1">
    <location>
        <begin position="119"/>
        <end position="131"/>
    </location>
</feature>
<dbReference type="EC" id="3.5.4.16" evidence="2"/>
<reference evidence="2" key="1">
    <citation type="submission" date="2020-02" db="EMBL/GenBank/DDBJ databases">
        <authorList>
            <person name="Meier V. D."/>
        </authorList>
    </citation>
    <scope>NUCLEOTIDE SEQUENCE</scope>
    <source>
        <strain evidence="2">AVDCRST_MAG89</strain>
    </source>
</reference>
<proteinExistence type="predicted"/>
<name>A0A6J4MV36_9BACT</name>